<protein>
    <submittedName>
        <fullName evidence="4">M20/M25/M40 family metallo-hydrolase</fullName>
    </submittedName>
</protein>
<evidence type="ECO:0000313" key="5">
    <source>
        <dbReference type="Proteomes" id="UP000523955"/>
    </source>
</evidence>
<comment type="caution">
    <text evidence="4">The sequence shown here is derived from an EMBL/GenBank/DDBJ whole genome shotgun (WGS) entry which is preliminary data.</text>
</comment>
<gene>
    <name evidence="4" type="ORF">H5V45_04025</name>
</gene>
<evidence type="ECO:0000256" key="2">
    <source>
        <dbReference type="ARBA" id="ARBA00022723"/>
    </source>
</evidence>
<keyword evidence="3 4" id="KW-0378">Hydrolase</keyword>
<dbReference type="InterPro" id="IPR002933">
    <property type="entry name" value="Peptidase_M20"/>
</dbReference>
<proteinExistence type="predicted"/>
<dbReference type="RefSeq" id="WP_185251754.1">
    <property type="nucleotide sequence ID" value="NZ_JACKXE010000001.1"/>
</dbReference>
<keyword evidence="5" id="KW-1185">Reference proteome</keyword>
<evidence type="ECO:0000256" key="1">
    <source>
        <dbReference type="ARBA" id="ARBA00022670"/>
    </source>
</evidence>
<dbReference type="EMBL" id="JACKXE010000001">
    <property type="protein sequence ID" value="MBB6626485.1"/>
    <property type="molecule type" value="Genomic_DNA"/>
</dbReference>
<dbReference type="GO" id="GO:0006508">
    <property type="term" value="P:proteolysis"/>
    <property type="evidence" value="ECO:0007669"/>
    <property type="project" value="UniProtKB-KW"/>
</dbReference>
<organism evidence="4 5">
    <name type="scientific">Nocardioides luti</name>
    <dbReference type="NCBI Taxonomy" id="2761101"/>
    <lineage>
        <taxon>Bacteria</taxon>
        <taxon>Bacillati</taxon>
        <taxon>Actinomycetota</taxon>
        <taxon>Actinomycetes</taxon>
        <taxon>Propionibacteriales</taxon>
        <taxon>Nocardioidaceae</taxon>
        <taxon>Nocardioides</taxon>
    </lineage>
</organism>
<evidence type="ECO:0000313" key="4">
    <source>
        <dbReference type="EMBL" id="MBB6626485.1"/>
    </source>
</evidence>
<reference evidence="4 5" key="1">
    <citation type="submission" date="2020-08" db="EMBL/GenBank/DDBJ databases">
        <authorList>
            <person name="Seo M.-J."/>
        </authorList>
    </citation>
    <scope>NUCLEOTIDE SEQUENCE [LARGE SCALE GENOMIC DNA]</scope>
    <source>
        <strain evidence="4 5">KIGAM211</strain>
    </source>
</reference>
<dbReference type="Gene3D" id="3.40.630.10">
    <property type="entry name" value="Zn peptidases"/>
    <property type="match status" value="1"/>
</dbReference>
<dbReference type="PANTHER" id="PTHR43270:SF12">
    <property type="entry name" value="SUCCINYL-DIAMINOPIMELATE DESUCCINYLASE"/>
    <property type="match status" value="1"/>
</dbReference>
<accession>A0A7X0RE12</accession>
<dbReference type="Pfam" id="PF01546">
    <property type="entry name" value="Peptidase_M20"/>
    <property type="match status" value="1"/>
</dbReference>
<keyword evidence="2" id="KW-0479">Metal-binding</keyword>
<dbReference type="SUPFAM" id="SSF53187">
    <property type="entry name" value="Zn-dependent exopeptidases"/>
    <property type="match status" value="1"/>
</dbReference>
<keyword evidence="1" id="KW-0645">Protease</keyword>
<dbReference type="Gene3D" id="3.30.70.360">
    <property type="match status" value="1"/>
</dbReference>
<dbReference type="AlphaFoldDB" id="A0A7X0RE12"/>
<dbReference type="Proteomes" id="UP000523955">
    <property type="component" value="Unassembled WGS sequence"/>
</dbReference>
<sequence>MDDRLGTVRAGAARAAPRALVLLEEWLRIPSVSGSARHAPDVDRAAAWVAALLRRATPYVVVRRTAAGPVVVARTPGRAPGAPVTVVYGHLDVKPPGPGWATPPFEPTRVGHRLVARGASDDKGQLLPHLVALRAWAAAGGPPGDVVTLVDGTEEVGSPGLGPLLARLRRPGARGPSGPLAGLLAGPVGAVLVVDTRGAGPGRPTVTLSQRGSVALRVRVDVGGAPVHAGRLGGAVVDPSLVLAAALGRAEHAATRLVGPARAGRPGTTAFPTDAVVRAQAGARAVHPDRPAARATVRGALTVSRLDARAAAGAVPVRATARVDLRLPPGLPAARGRAVVERALRRDLPPGVHLETVGGPATTGHHLRPPPAALDAVARACLAAYGRTPARAASGGSVPAVGVLARVLGCDPVLLGLGPADDGAHGPDEHLDLRDWARAVDAHVVLLATVGSICRKAPAEPVPWRAGTATVASVVEPWGSHSATRSGVP</sequence>
<dbReference type="PANTHER" id="PTHR43270">
    <property type="entry name" value="BETA-ALA-HIS DIPEPTIDASE"/>
    <property type="match status" value="1"/>
</dbReference>
<dbReference type="GO" id="GO:0046872">
    <property type="term" value="F:metal ion binding"/>
    <property type="evidence" value="ECO:0007669"/>
    <property type="project" value="UniProtKB-KW"/>
</dbReference>
<dbReference type="GO" id="GO:0008233">
    <property type="term" value="F:peptidase activity"/>
    <property type="evidence" value="ECO:0007669"/>
    <property type="project" value="UniProtKB-KW"/>
</dbReference>
<name>A0A7X0RE12_9ACTN</name>
<evidence type="ECO:0000256" key="3">
    <source>
        <dbReference type="ARBA" id="ARBA00022801"/>
    </source>
</evidence>
<dbReference type="InterPro" id="IPR051458">
    <property type="entry name" value="Cyt/Met_Dipeptidase"/>
</dbReference>